<dbReference type="EMBL" id="CAJVRM010000463">
    <property type="protein sequence ID" value="CAG8981302.1"/>
    <property type="molecule type" value="Genomic_DNA"/>
</dbReference>
<keyword evidence="1" id="KW-0175">Coiled coil</keyword>
<accession>A0A9N9QBA8</accession>
<protein>
    <submittedName>
        <fullName evidence="3">Uncharacterized protein</fullName>
    </submittedName>
</protein>
<dbReference type="OrthoDB" id="3563184at2759"/>
<evidence type="ECO:0000313" key="3">
    <source>
        <dbReference type="EMBL" id="CAG8981302.1"/>
    </source>
</evidence>
<feature type="compositionally biased region" description="Low complexity" evidence="2">
    <location>
        <begin position="133"/>
        <end position="146"/>
    </location>
</feature>
<dbReference type="Proteomes" id="UP000701801">
    <property type="component" value="Unassembled WGS sequence"/>
</dbReference>
<feature type="coiled-coil region" evidence="1">
    <location>
        <begin position="176"/>
        <end position="210"/>
    </location>
</feature>
<reference evidence="3" key="1">
    <citation type="submission" date="2021-07" db="EMBL/GenBank/DDBJ databases">
        <authorList>
            <person name="Durling M."/>
        </authorList>
    </citation>
    <scope>NUCLEOTIDE SEQUENCE</scope>
</reference>
<gene>
    <name evidence="3" type="ORF">HYALB_00005102</name>
</gene>
<proteinExistence type="predicted"/>
<keyword evidence="4" id="KW-1185">Reference proteome</keyword>
<feature type="region of interest" description="Disordered" evidence="2">
    <location>
        <begin position="117"/>
        <end position="151"/>
    </location>
</feature>
<evidence type="ECO:0000256" key="2">
    <source>
        <dbReference type="SAM" id="MobiDB-lite"/>
    </source>
</evidence>
<name>A0A9N9QBA8_9HELO</name>
<evidence type="ECO:0000313" key="4">
    <source>
        <dbReference type="Proteomes" id="UP000701801"/>
    </source>
</evidence>
<organism evidence="3 4">
    <name type="scientific">Hymenoscyphus albidus</name>
    <dbReference type="NCBI Taxonomy" id="595503"/>
    <lineage>
        <taxon>Eukaryota</taxon>
        <taxon>Fungi</taxon>
        <taxon>Dikarya</taxon>
        <taxon>Ascomycota</taxon>
        <taxon>Pezizomycotina</taxon>
        <taxon>Leotiomycetes</taxon>
        <taxon>Helotiales</taxon>
        <taxon>Helotiaceae</taxon>
        <taxon>Hymenoscyphus</taxon>
    </lineage>
</organism>
<evidence type="ECO:0000256" key="1">
    <source>
        <dbReference type="SAM" id="Coils"/>
    </source>
</evidence>
<sequence length="242" mass="26499">MTPPTQSPVTDGQPNIDFDWLSGSGLSTLDWDFQYFVDADLSNFSTLDRSPGPELSFEDQSLEVQYAGGTQEPLLVGSSSLAGDGVVSTTTLGSIAPPITKAQSKSTLPHTVIDLTGADRDHGYTTPPDTPESGLSSSSSISSNSSTAPTKCRRTLRATTVKDCLANEIDHSSRWLARVKKSIDDCKADLDAMEKEKERLLTEIERKRKVVTRRKNEFIELKNSMVAWGALNEEVSEEWKAR</sequence>
<comment type="caution">
    <text evidence="3">The sequence shown here is derived from an EMBL/GenBank/DDBJ whole genome shotgun (WGS) entry which is preliminary data.</text>
</comment>
<dbReference type="AlphaFoldDB" id="A0A9N9QBA8"/>